<evidence type="ECO:0000313" key="2">
    <source>
        <dbReference type="EMBL" id="RZC29366.1"/>
    </source>
</evidence>
<evidence type="ECO:0000313" key="3">
    <source>
        <dbReference type="Proteomes" id="UP000289340"/>
    </source>
</evidence>
<feature type="chain" id="PRO_5019441563" description="Secreted protein" evidence="1">
    <location>
        <begin position="28"/>
        <end position="76"/>
    </location>
</feature>
<evidence type="ECO:0000256" key="1">
    <source>
        <dbReference type="SAM" id="SignalP"/>
    </source>
</evidence>
<accession>A0A445M1F3</accession>
<keyword evidence="1" id="KW-0732">Signal</keyword>
<dbReference type="AlphaFoldDB" id="A0A445M1F3"/>
<protein>
    <recommendedName>
        <fullName evidence="4">Secreted protein</fullName>
    </recommendedName>
</protein>
<keyword evidence="3" id="KW-1185">Reference proteome</keyword>
<name>A0A445M1F3_GLYSO</name>
<dbReference type="SMR" id="A0A445M1F3"/>
<dbReference type="Proteomes" id="UP000289340">
    <property type="component" value="Chromosome 1"/>
</dbReference>
<comment type="caution">
    <text evidence="2">The sequence shown here is derived from an EMBL/GenBank/DDBJ whole genome shotgun (WGS) entry which is preliminary data.</text>
</comment>
<feature type="signal peptide" evidence="1">
    <location>
        <begin position="1"/>
        <end position="27"/>
    </location>
</feature>
<organism evidence="2 3">
    <name type="scientific">Glycine soja</name>
    <name type="common">Wild soybean</name>
    <dbReference type="NCBI Taxonomy" id="3848"/>
    <lineage>
        <taxon>Eukaryota</taxon>
        <taxon>Viridiplantae</taxon>
        <taxon>Streptophyta</taxon>
        <taxon>Embryophyta</taxon>
        <taxon>Tracheophyta</taxon>
        <taxon>Spermatophyta</taxon>
        <taxon>Magnoliopsida</taxon>
        <taxon>eudicotyledons</taxon>
        <taxon>Gunneridae</taxon>
        <taxon>Pentapetalae</taxon>
        <taxon>rosids</taxon>
        <taxon>fabids</taxon>
        <taxon>Fabales</taxon>
        <taxon>Fabaceae</taxon>
        <taxon>Papilionoideae</taxon>
        <taxon>50 kb inversion clade</taxon>
        <taxon>NPAAA clade</taxon>
        <taxon>indigoferoid/millettioid clade</taxon>
        <taxon>Phaseoleae</taxon>
        <taxon>Glycine</taxon>
        <taxon>Glycine subgen. Soja</taxon>
    </lineage>
</organism>
<evidence type="ECO:0008006" key="4">
    <source>
        <dbReference type="Google" id="ProtNLM"/>
    </source>
</evidence>
<gene>
    <name evidence="2" type="ORF">D0Y65_001084</name>
</gene>
<dbReference type="EMBL" id="QZWG01000001">
    <property type="protein sequence ID" value="RZC29366.1"/>
    <property type="molecule type" value="Genomic_DNA"/>
</dbReference>
<reference evidence="2 3" key="1">
    <citation type="submission" date="2018-09" db="EMBL/GenBank/DDBJ databases">
        <title>A high-quality reference genome of wild soybean provides a powerful tool to mine soybean genomes.</title>
        <authorList>
            <person name="Xie M."/>
            <person name="Chung C.Y.L."/>
            <person name="Li M.-W."/>
            <person name="Wong F.-L."/>
            <person name="Chan T.-F."/>
            <person name="Lam H.-M."/>
        </authorList>
    </citation>
    <scope>NUCLEOTIDE SEQUENCE [LARGE SCALE GENOMIC DNA]</scope>
    <source>
        <strain evidence="3">cv. W05</strain>
        <tissue evidence="2">Hypocotyl of etiolated seedlings</tissue>
    </source>
</reference>
<proteinExistence type="predicted"/>
<sequence>MEAYTKVFGILGLLVFVSISEIHRVEGAGECGRSTTPDNEAIKLIPCVSAAKDEKAEVTQNCLDPITTHRALTRRP</sequence>